<gene>
    <name evidence="5" type="ORF">JMJ35_004621</name>
</gene>
<evidence type="ECO:0000256" key="2">
    <source>
        <dbReference type="PROSITE-ProRule" id="PRU00023"/>
    </source>
</evidence>
<dbReference type="Gene3D" id="3.40.50.300">
    <property type="entry name" value="P-loop containing nucleotide triphosphate hydrolases"/>
    <property type="match status" value="1"/>
</dbReference>
<dbReference type="PROSITE" id="PS50088">
    <property type="entry name" value="ANK_REPEAT"/>
    <property type="match status" value="2"/>
</dbReference>
<evidence type="ECO:0000259" key="3">
    <source>
        <dbReference type="Pfam" id="PF22939"/>
    </source>
</evidence>
<dbReference type="PANTHER" id="PTHR10039">
    <property type="entry name" value="AMELOGENIN"/>
    <property type="match status" value="1"/>
</dbReference>
<dbReference type="Gene3D" id="1.25.40.20">
    <property type="entry name" value="Ankyrin repeat-containing domain"/>
    <property type="match status" value="1"/>
</dbReference>
<dbReference type="SUPFAM" id="SSF48403">
    <property type="entry name" value="Ankyrin repeat"/>
    <property type="match status" value="1"/>
</dbReference>
<protein>
    <recommendedName>
        <fullName evidence="7">Ankyrin repeat protein</fullName>
    </recommendedName>
</protein>
<feature type="repeat" description="ANK" evidence="2">
    <location>
        <begin position="733"/>
        <end position="760"/>
    </location>
</feature>
<dbReference type="Pfam" id="PF12796">
    <property type="entry name" value="Ank_2"/>
    <property type="match status" value="2"/>
</dbReference>
<feature type="domain" description="Nephrocystin 3-like N-terminal" evidence="4">
    <location>
        <begin position="166"/>
        <end position="327"/>
    </location>
</feature>
<dbReference type="SUPFAM" id="SSF52540">
    <property type="entry name" value="P-loop containing nucleoside triphosphate hydrolases"/>
    <property type="match status" value="1"/>
</dbReference>
<sequence>MTDPLSISASIIASLQLTGTIVSYLQDVREASEERQRILNEITKRTAVPFKQALERLASKLATVTGFQKAGKSLLWPFQKREISEILGIIERQKTYFVLALQNKNSELSQALKNDLGSVQDSIKGLGDQISGLQLGTQSQDTFRWFKPVDPSSNHASARNKHEQTTGTWLISNDVYVAWKACEGSLLWLNGKVGCGKTILCSTLIEDVLSHCQFSPQYIVCYYYFDFQDPAKRIHESLIRSLLNQLANQHKDCTEFLQQLFHRCQHGKQQPSHDALTEALQRMFHVVPGSYILIDALDECVDRYDLLRLIRSIAGWGKGVQVLVTSRKERDIESVLSSCANYQLNVQNEDVDADIRLYVRKKIRDDTRLSAWPEDVQQGVEHCLSSGANGMFRWAVCQLDAIRKCLKLPTLMRTLKTLPKTLDDTYLRILCGIEEEDRNDALKVLQWLTSSARPMLLDEVAEVVAIDLDDDPEFDTTRRLRSPHDILTICSSLVVLSTSEQIVDSQFVFKDAITLAHLSVKDYLTSGRIVSSDAKDFQISRKSAHRCIAEMCLSYLAVNGPILNDENVMQYPLSRYAAEYWIEHVLKAGEKEMYPRINVLFTSFEFITSWVRLYDPDYPFEESNIFRDEATIAGPLYYASLCGLADTARELLATGADPNEKGALYFDPLEAAASKGYDEIVQTLLENGALLRTDVGVYGSALQAATMMGHTKVALTILRHGSVVPQKLLNACLYLAAQSGNTDMIVLFIEYGADINYEDPTHGGSLRVAAREGYENAVQTLLRKGASVNIKGGKAASALEGAARQAHERIVHLLIAAKADVNLGGG</sequence>
<evidence type="ECO:0008006" key="7">
    <source>
        <dbReference type="Google" id="ProtNLM"/>
    </source>
</evidence>
<keyword evidence="1" id="KW-0677">Repeat</keyword>
<evidence type="ECO:0000313" key="5">
    <source>
        <dbReference type="EMBL" id="KAK0512604.1"/>
    </source>
</evidence>
<proteinExistence type="predicted"/>
<dbReference type="SMART" id="SM00248">
    <property type="entry name" value="ANK"/>
    <property type="match status" value="7"/>
</dbReference>
<dbReference type="AlphaFoldDB" id="A0AA39R2G0"/>
<keyword evidence="6" id="KW-1185">Reference proteome</keyword>
<feature type="domain" description="GPI inositol-deacylase winged helix" evidence="3">
    <location>
        <begin position="437"/>
        <end position="527"/>
    </location>
</feature>
<keyword evidence="2" id="KW-0040">ANK repeat</keyword>
<dbReference type="Pfam" id="PF24883">
    <property type="entry name" value="NPHP3_N"/>
    <property type="match status" value="1"/>
</dbReference>
<reference evidence="5" key="1">
    <citation type="submission" date="2023-03" db="EMBL/GenBank/DDBJ databases">
        <title>Complete genome of Cladonia borealis.</title>
        <authorList>
            <person name="Park H."/>
        </authorList>
    </citation>
    <scope>NUCLEOTIDE SEQUENCE</scope>
    <source>
        <strain evidence="5">ANT050790</strain>
    </source>
</reference>
<accession>A0AA39R2G0</accession>
<feature type="repeat" description="ANK" evidence="2">
    <location>
        <begin position="766"/>
        <end position="793"/>
    </location>
</feature>
<dbReference type="InterPro" id="IPR056884">
    <property type="entry name" value="NPHP3-like_N"/>
</dbReference>
<dbReference type="InterPro" id="IPR002110">
    <property type="entry name" value="Ankyrin_rpt"/>
</dbReference>
<dbReference type="InterPro" id="IPR054471">
    <property type="entry name" value="GPIID_WHD"/>
</dbReference>
<evidence type="ECO:0000256" key="1">
    <source>
        <dbReference type="ARBA" id="ARBA00022737"/>
    </source>
</evidence>
<name>A0AA39R2G0_9LECA</name>
<dbReference type="PROSITE" id="PS50297">
    <property type="entry name" value="ANK_REP_REGION"/>
    <property type="match status" value="1"/>
</dbReference>
<evidence type="ECO:0000259" key="4">
    <source>
        <dbReference type="Pfam" id="PF24883"/>
    </source>
</evidence>
<dbReference type="EMBL" id="JAFEKC020000009">
    <property type="protein sequence ID" value="KAK0512604.1"/>
    <property type="molecule type" value="Genomic_DNA"/>
</dbReference>
<organism evidence="5 6">
    <name type="scientific">Cladonia borealis</name>
    <dbReference type="NCBI Taxonomy" id="184061"/>
    <lineage>
        <taxon>Eukaryota</taxon>
        <taxon>Fungi</taxon>
        <taxon>Dikarya</taxon>
        <taxon>Ascomycota</taxon>
        <taxon>Pezizomycotina</taxon>
        <taxon>Lecanoromycetes</taxon>
        <taxon>OSLEUM clade</taxon>
        <taxon>Lecanoromycetidae</taxon>
        <taxon>Lecanorales</taxon>
        <taxon>Lecanorineae</taxon>
        <taxon>Cladoniaceae</taxon>
        <taxon>Cladonia</taxon>
    </lineage>
</organism>
<evidence type="ECO:0000313" key="6">
    <source>
        <dbReference type="Proteomes" id="UP001166286"/>
    </source>
</evidence>
<dbReference type="InterPro" id="IPR027417">
    <property type="entry name" value="P-loop_NTPase"/>
</dbReference>
<dbReference type="Pfam" id="PF22939">
    <property type="entry name" value="WHD_GPIID"/>
    <property type="match status" value="1"/>
</dbReference>
<comment type="caution">
    <text evidence="5">The sequence shown here is derived from an EMBL/GenBank/DDBJ whole genome shotgun (WGS) entry which is preliminary data.</text>
</comment>
<dbReference type="PANTHER" id="PTHR10039:SF16">
    <property type="entry name" value="GPI INOSITOL-DEACYLASE"/>
    <property type="match status" value="1"/>
</dbReference>
<dbReference type="Proteomes" id="UP001166286">
    <property type="component" value="Unassembled WGS sequence"/>
</dbReference>
<dbReference type="InterPro" id="IPR036770">
    <property type="entry name" value="Ankyrin_rpt-contain_sf"/>
</dbReference>